<dbReference type="Gene3D" id="3.40.30.10">
    <property type="entry name" value="Glutaredoxin"/>
    <property type="match status" value="1"/>
</dbReference>
<keyword evidence="1" id="KW-0677">Repeat</keyword>
<proteinExistence type="predicted"/>
<dbReference type="SUPFAM" id="SSF101898">
    <property type="entry name" value="NHL repeat"/>
    <property type="match status" value="1"/>
</dbReference>
<dbReference type="CDD" id="cd03012">
    <property type="entry name" value="TlpA_like_DipZ_like"/>
    <property type="match status" value="1"/>
</dbReference>
<dbReference type="SUPFAM" id="SSF52833">
    <property type="entry name" value="Thioredoxin-like"/>
    <property type="match status" value="1"/>
</dbReference>
<dbReference type="CDD" id="cd14951">
    <property type="entry name" value="NHL-2_like"/>
    <property type="match status" value="1"/>
</dbReference>
<dbReference type="PANTHER" id="PTHR46388:SF2">
    <property type="entry name" value="NHL REPEAT-CONTAINING PROTEIN 2"/>
    <property type="match status" value="1"/>
</dbReference>
<dbReference type="Pfam" id="PF08309">
    <property type="entry name" value="LVIVD"/>
    <property type="match status" value="1"/>
</dbReference>
<evidence type="ECO:0000259" key="2">
    <source>
        <dbReference type="PROSITE" id="PS51352"/>
    </source>
</evidence>
<accession>A0A3B1DLJ8</accession>
<reference evidence="3" key="1">
    <citation type="submission" date="2018-06" db="EMBL/GenBank/DDBJ databases">
        <authorList>
            <person name="Zhirakovskaya E."/>
        </authorList>
    </citation>
    <scope>NUCLEOTIDE SEQUENCE</scope>
</reference>
<dbReference type="PROSITE" id="PS51257">
    <property type="entry name" value="PROKAR_LIPOPROTEIN"/>
    <property type="match status" value="1"/>
</dbReference>
<dbReference type="PANTHER" id="PTHR46388">
    <property type="entry name" value="NHL REPEAT-CONTAINING PROTEIN 2"/>
    <property type="match status" value="1"/>
</dbReference>
<name>A0A3B1DLJ8_9ZZZZ</name>
<dbReference type="PROSITE" id="PS51352">
    <property type="entry name" value="THIOREDOXIN_2"/>
    <property type="match status" value="1"/>
</dbReference>
<dbReference type="EMBL" id="UOGL01000371">
    <property type="protein sequence ID" value="VAX39801.1"/>
    <property type="molecule type" value="Genomic_DNA"/>
</dbReference>
<dbReference type="InterPro" id="IPR012336">
    <property type="entry name" value="Thioredoxin-like_fold"/>
</dbReference>
<evidence type="ECO:0000256" key="1">
    <source>
        <dbReference type="ARBA" id="ARBA00022737"/>
    </source>
</evidence>
<protein>
    <recommendedName>
        <fullName evidence="2">Thioredoxin domain-containing protein</fullName>
    </recommendedName>
</protein>
<sequence>MLLTQSRIISGILLAASLLTFACSCSAQEETKKEKKAVEIKGVKNPFPDRPKVPSGIFEGGKKWLNTAGPISLKDVKGKIILVDFWTYCCINCIHVLPDLKYLEKKYPNELVVIGVHSAKFKNEKDSENIRRAIMRYEIEHPVINDAEMKVWRKFGVRSWPTLVVIDPEGRLVGQVSGEGNRKLLDSVVSDLITYHSKKGTLNRTPLKHLLEASKLQPTPLKFPGKVLADKKSNRLFIADSNHNRIIISSLEGQLIDIIGNGQIGNIDGSYTKASFDHPQGMTLAGNMLYVADTENHTLRIVDLEKKTVRTLAGTGKQARTRPEGGKLLKTALNSPWDLVHVDGTLFIAMAGPHQIWKHRLGSKTIEVHAGSGREDVLNGPLKTSALAQPSGIVSDGKFLYVCDSEGSSIRRVAVSPKGSVSTLVGESELPGGQTLFTFGDKDGKGKKVRLQHPLGIALQGKTLYIADTYNQKIKKIAIKNFEGKATSWLGDGKRGKRLNPARFSDPAGLSIAGNKLFIADTNNHRICVANTKTGKVTTFVIAELNPPQKTASIPATKNKKTKIIKIAKQTIAPSVKKKENSLLVQVSLKLPKGFHLNDLFPASAKISLIGKNAVLSKKIDGKRFKTKIVKGKLELYIPLEKKSGAGHVQLALRYSYCSEGKNGVCKVAMARWDIPFQIDPQATQKQLKLNLTAK</sequence>
<dbReference type="AlphaFoldDB" id="A0A3B1DLJ8"/>
<dbReference type="Gene3D" id="2.120.10.30">
    <property type="entry name" value="TolB, C-terminal domain"/>
    <property type="match status" value="3"/>
</dbReference>
<dbReference type="InterPro" id="IPR013211">
    <property type="entry name" value="LVIVD"/>
</dbReference>
<feature type="domain" description="Thioredoxin" evidence="2">
    <location>
        <begin position="41"/>
        <end position="194"/>
    </location>
</feature>
<dbReference type="InterPro" id="IPR045302">
    <property type="entry name" value="NHL2_NHL_rpt_dom"/>
</dbReference>
<dbReference type="Pfam" id="PF13905">
    <property type="entry name" value="Thioredoxin_8"/>
    <property type="match status" value="1"/>
</dbReference>
<dbReference type="InterPro" id="IPR013766">
    <property type="entry name" value="Thioredoxin_domain"/>
</dbReference>
<gene>
    <name evidence="3" type="ORF">MNBD_PLANCTO02-2764</name>
</gene>
<organism evidence="3">
    <name type="scientific">hydrothermal vent metagenome</name>
    <dbReference type="NCBI Taxonomy" id="652676"/>
    <lineage>
        <taxon>unclassified sequences</taxon>
        <taxon>metagenomes</taxon>
        <taxon>ecological metagenomes</taxon>
    </lineage>
</organism>
<dbReference type="Pfam" id="PF01436">
    <property type="entry name" value="NHL"/>
    <property type="match status" value="1"/>
</dbReference>
<evidence type="ECO:0000313" key="3">
    <source>
        <dbReference type="EMBL" id="VAX39801.1"/>
    </source>
</evidence>
<dbReference type="InterPro" id="IPR001258">
    <property type="entry name" value="NHL_repeat"/>
</dbReference>
<dbReference type="InterPro" id="IPR011042">
    <property type="entry name" value="6-blade_b-propeller_TolB-like"/>
</dbReference>
<dbReference type="InterPro" id="IPR036249">
    <property type="entry name" value="Thioredoxin-like_sf"/>
</dbReference>